<evidence type="ECO:0000256" key="3">
    <source>
        <dbReference type="SAM" id="MobiDB-lite"/>
    </source>
</evidence>
<dbReference type="GO" id="GO:0006298">
    <property type="term" value="P:mismatch repair"/>
    <property type="evidence" value="ECO:0007669"/>
    <property type="project" value="InterPro"/>
</dbReference>
<name>D2VU26_NAEGR</name>
<keyword evidence="6" id="KW-1185">Reference proteome</keyword>
<feature type="compositionally biased region" description="Acidic residues" evidence="3">
    <location>
        <begin position="121"/>
        <end position="155"/>
    </location>
</feature>
<dbReference type="InterPro" id="IPR036890">
    <property type="entry name" value="HATPase_C_sf"/>
</dbReference>
<organism evidence="6">
    <name type="scientific">Naegleria gruberi</name>
    <name type="common">Amoeba</name>
    <dbReference type="NCBI Taxonomy" id="5762"/>
    <lineage>
        <taxon>Eukaryota</taxon>
        <taxon>Discoba</taxon>
        <taxon>Heterolobosea</taxon>
        <taxon>Tetramitia</taxon>
        <taxon>Eutetramitia</taxon>
        <taxon>Vahlkampfiidae</taxon>
        <taxon>Naegleria</taxon>
    </lineage>
</organism>
<dbReference type="PANTHER" id="PTHR10073">
    <property type="entry name" value="DNA MISMATCH REPAIR PROTEIN MLH, PMS, MUTL"/>
    <property type="match status" value="1"/>
</dbReference>
<reference evidence="5 6" key="1">
    <citation type="journal article" date="2010" name="Cell">
        <title>The genome of Naegleria gruberi illuminates early eukaryotic versatility.</title>
        <authorList>
            <person name="Fritz-Laylin L.K."/>
            <person name="Prochnik S.E."/>
            <person name="Ginger M.L."/>
            <person name="Dacks J.B."/>
            <person name="Carpenter M.L."/>
            <person name="Field M.C."/>
            <person name="Kuo A."/>
            <person name="Paredez A."/>
            <person name="Chapman J."/>
            <person name="Pham J."/>
            <person name="Shu S."/>
            <person name="Neupane R."/>
            <person name="Cipriano M."/>
            <person name="Mancuso J."/>
            <person name="Tu H."/>
            <person name="Salamov A."/>
            <person name="Lindquist E."/>
            <person name="Shapiro H."/>
            <person name="Lucas S."/>
            <person name="Grigoriev I.V."/>
            <person name="Cande W.Z."/>
            <person name="Fulton C."/>
            <person name="Rokhsar D.S."/>
            <person name="Dawson S.C."/>
        </authorList>
    </citation>
    <scope>NUCLEOTIDE SEQUENCE [LARGE SCALE GENOMIC DNA]</scope>
    <source>
        <strain evidence="5 6">NEG-M</strain>
    </source>
</reference>
<dbReference type="EMBL" id="GG738898">
    <property type="protein sequence ID" value="EFC39616.1"/>
    <property type="molecule type" value="Genomic_DNA"/>
</dbReference>
<evidence type="ECO:0000259" key="4">
    <source>
        <dbReference type="SMART" id="SM01340"/>
    </source>
</evidence>
<dbReference type="Pfam" id="PF13589">
    <property type="entry name" value="HATPase_c_3"/>
    <property type="match status" value="1"/>
</dbReference>
<dbReference type="Gene3D" id="3.30.565.10">
    <property type="entry name" value="Histidine kinase-like ATPase, C-terminal domain"/>
    <property type="match status" value="1"/>
</dbReference>
<dbReference type="Gene3D" id="3.30.230.10">
    <property type="match status" value="1"/>
</dbReference>
<dbReference type="GO" id="GO:0030983">
    <property type="term" value="F:mismatched DNA binding"/>
    <property type="evidence" value="ECO:0007669"/>
    <property type="project" value="InterPro"/>
</dbReference>
<feature type="compositionally biased region" description="Low complexity" evidence="3">
    <location>
        <begin position="7"/>
        <end position="24"/>
    </location>
</feature>
<dbReference type="GeneID" id="8855783"/>
<evidence type="ECO:0000256" key="1">
    <source>
        <dbReference type="ARBA" id="ARBA00006082"/>
    </source>
</evidence>
<dbReference type="InterPro" id="IPR038973">
    <property type="entry name" value="MutL/Mlh/Pms-like"/>
</dbReference>
<dbReference type="SUPFAM" id="SSF54211">
    <property type="entry name" value="Ribosomal protein S5 domain 2-like"/>
    <property type="match status" value="1"/>
</dbReference>
<dbReference type="InterPro" id="IPR020568">
    <property type="entry name" value="Ribosomal_Su5_D2-typ_SF"/>
</dbReference>
<evidence type="ECO:0000313" key="6">
    <source>
        <dbReference type="Proteomes" id="UP000006671"/>
    </source>
</evidence>
<dbReference type="InParanoid" id="D2VU26"/>
<dbReference type="Proteomes" id="UP000006671">
    <property type="component" value="Unassembled WGS sequence"/>
</dbReference>
<dbReference type="GO" id="GO:0140664">
    <property type="term" value="F:ATP-dependent DNA damage sensor activity"/>
    <property type="evidence" value="ECO:0007669"/>
    <property type="project" value="InterPro"/>
</dbReference>
<sequence length="397" mass="44530">MSSLVPNNNNNINNTTKKTTSTLTIKRKANTSNLIASELSPSPSPISSSSSSCITTTPQSSSSTSSIASSSSSSSNNNNNNRSFSLFNQLISSPSSSSSTNNNKLNQSNNNITVIPLPEDNNNDDENNNDENNNDEDPIENNDENNKDEEEEEITNEEIFQSKSIISKLSNNSIHRICSGQVIISLTSVIKELIENSLDASSTFIEIKFTNMGLECIEVSDNGNGISKNNFENIVKKHNTSKLINFTDLENISTFGFRGEALSSISCMAELQIFTKTESDKLGNLIYYDHDQNITKIEQLLHNYVSIFGLKDFKKLQKVDFIQNDPHFIKINGFISLPEKGCGRSSNDRQFLYVNNRPVDLPKITKCINEIYKEFNRNQYPIFIYMKMNHQNLHKKI</sequence>
<feature type="domain" description="DNA mismatch repair protein S5" evidence="4">
    <location>
        <begin position="304"/>
        <end position="394"/>
    </location>
</feature>
<proteinExistence type="inferred from homology"/>
<dbReference type="OrthoDB" id="5590706at2759"/>
<dbReference type="eggNOG" id="KOG1978">
    <property type="taxonomic scope" value="Eukaryota"/>
</dbReference>
<dbReference type="RefSeq" id="XP_002672360.1">
    <property type="nucleotide sequence ID" value="XM_002672314.1"/>
</dbReference>
<comment type="similarity">
    <text evidence="1">Belongs to the DNA mismatch repair MutL/HexB family.</text>
</comment>
<keyword evidence="2" id="KW-0227">DNA damage</keyword>
<feature type="compositionally biased region" description="Low complexity" evidence="3">
    <location>
        <begin position="45"/>
        <end position="113"/>
    </location>
</feature>
<dbReference type="VEuPathDB" id="AmoebaDB:NAEGRDRAFT_72513"/>
<dbReference type="PANTHER" id="PTHR10073:SF52">
    <property type="entry name" value="MISMATCH REPAIR ENDONUCLEASE PMS2"/>
    <property type="match status" value="1"/>
</dbReference>
<dbReference type="STRING" id="5762.D2VU26"/>
<evidence type="ECO:0000256" key="2">
    <source>
        <dbReference type="ARBA" id="ARBA00022763"/>
    </source>
</evidence>
<protein>
    <submittedName>
        <fullName evidence="5">Predicted protein</fullName>
    </submittedName>
</protein>
<dbReference type="GO" id="GO:0005524">
    <property type="term" value="F:ATP binding"/>
    <property type="evidence" value="ECO:0007669"/>
    <property type="project" value="InterPro"/>
</dbReference>
<gene>
    <name evidence="5" type="ORF">NAEGRDRAFT_72513</name>
</gene>
<evidence type="ECO:0000313" key="5">
    <source>
        <dbReference type="EMBL" id="EFC39616.1"/>
    </source>
</evidence>
<dbReference type="InterPro" id="IPR013507">
    <property type="entry name" value="DNA_mismatch_S5_2-like"/>
</dbReference>
<dbReference type="GO" id="GO:0016887">
    <property type="term" value="F:ATP hydrolysis activity"/>
    <property type="evidence" value="ECO:0007669"/>
    <property type="project" value="InterPro"/>
</dbReference>
<dbReference type="KEGG" id="ngr:NAEGRDRAFT_72513"/>
<dbReference type="GO" id="GO:0032389">
    <property type="term" value="C:MutLalpha complex"/>
    <property type="evidence" value="ECO:0007669"/>
    <property type="project" value="TreeGrafter"/>
</dbReference>
<dbReference type="InterPro" id="IPR014762">
    <property type="entry name" value="DNA_mismatch_repair_CS"/>
</dbReference>
<dbReference type="Pfam" id="PF01119">
    <property type="entry name" value="DNA_mis_repair"/>
    <property type="match status" value="1"/>
</dbReference>
<feature type="region of interest" description="Disordered" evidence="3">
    <location>
        <begin position="1"/>
        <end position="155"/>
    </location>
</feature>
<dbReference type="SMART" id="SM01340">
    <property type="entry name" value="DNA_mis_repair"/>
    <property type="match status" value="1"/>
</dbReference>
<dbReference type="PROSITE" id="PS00058">
    <property type="entry name" value="DNA_MISMATCH_REPAIR_1"/>
    <property type="match status" value="1"/>
</dbReference>
<dbReference type="AlphaFoldDB" id="D2VU26"/>
<dbReference type="SUPFAM" id="SSF55874">
    <property type="entry name" value="ATPase domain of HSP90 chaperone/DNA topoisomerase II/histidine kinase"/>
    <property type="match status" value="1"/>
</dbReference>
<accession>D2VU26</accession>
<dbReference type="InterPro" id="IPR014721">
    <property type="entry name" value="Ribsml_uS5_D2-typ_fold_subgr"/>
</dbReference>